<accession>A0ABP0LT56</accession>
<sequence length="527" mass="58105">MKHCWSPSASPWPTDAVDPGPTCPPFRRWNHWLDGPSHCGPATVDVFVRPGLRGPGGDRRLAASAFLGHAEPLPSSFAKKWRPPKPEDLAKTPRLSPKVKIRLLFQTPEIYATDIGQEQPFMGSVYGCRKPDKEGKGEKSLMHPEITFNALPPIFGGIQKVHVHLEDQTTGIVYWDADYKLPLLDPIVNLAGKTRLKKFSQPENFADSFYKPCVAKDDMKPHSFDLSIRSIGKYWDEDQQEFRPNTGFERGRLPEAHIGFTVQRMPEIVDGKEKLGTWRKPGDSYARNGPVIQDPGVRWLRGEEDPFYDSTKGKTYRGYYDYIIEKGGRTKDVFGYLTKYGPHPLLTDPIGFDQARADQARISRSATFDIEQASEALERNLEAAKDMENRLVKGAGTVMKREACHQVVQRTVARLSVLRGKVLSAAEAVAAARADLAGARRGGQAALTEAAARALEQLMAAFDEAASHVDAGGGRGARGDAEDDSPARDEAPSSPSVAIVEAMRSVSQKDVLQDLTKGIVSMTSKLV</sequence>
<gene>
    <name evidence="2" type="ORF">SCF082_LOCUS24390</name>
</gene>
<protein>
    <submittedName>
        <fullName evidence="2">Uncharacterized protein</fullName>
    </submittedName>
</protein>
<evidence type="ECO:0000313" key="3">
    <source>
        <dbReference type="Proteomes" id="UP001642464"/>
    </source>
</evidence>
<feature type="region of interest" description="Disordered" evidence="1">
    <location>
        <begin position="470"/>
        <end position="496"/>
    </location>
</feature>
<comment type="caution">
    <text evidence="2">The sequence shown here is derived from an EMBL/GenBank/DDBJ whole genome shotgun (WGS) entry which is preliminary data.</text>
</comment>
<dbReference type="Proteomes" id="UP001642464">
    <property type="component" value="Unassembled WGS sequence"/>
</dbReference>
<reference evidence="2 3" key="1">
    <citation type="submission" date="2024-02" db="EMBL/GenBank/DDBJ databases">
        <authorList>
            <person name="Chen Y."/>
            <person name="Shah S."/>
            <person name="Dougan E. K."/>
            <person name="Thang M."/>
            <person name="Chan C."/>
        </authorList>
    </citation>
    <scope>NUCLEOTIDE SEQUENCE [LARGE SCALE GENOMIC DNA]</scope>
</reference>
<feature type="compositionally biased region" description="Basic and acidic residues" evidence="1">
    <location>
        <begin position="477"/>
        <end position="491"/>
    </location>
</feature>
<name>A0ABP0LT56_9DINO</name>
<keyword evidence="3" id="KW-1185">Reference proteome</keyword>
<organism evidence="2 3">
    <name type="scientific">Durusdinium trenchii</name>
    <dbReference type="NCBI Taxonomy" id="1381693"/>
    <lineage>
        <taxon>Eukaryota</taxon>
        <taxon>Sar</taxon>
        <taxon>Alveolata</taxon>
        <taxon>Dinophyceae</taxon>
        <taxon>Suessiales</taxon>
        <taxon>Symbiodiniaceae</taxon>
        <taxon>Durusdinium</taxon>
    </lineage>
</organism>
<proteinExistence type="predicted"/>
<dbReference type="EMBL" id="CAXAMM010017936">
    <property type="protein sequence ID" value="CAK9042375.1"/>
    <property type="molecule type" value="Genomic_DNA"/>
</dbReference>
<evidence type="ECO:0000256" key="1">
    <source>
        <dbReference type="SAM" id="MobiDB-lite"/>
    </source>
</evidence>
<evidence type="ECO:0000313" key="2">
    <source>
        <dbReference type="EMBL" id="CAK9042375.1"/>
    </source>
</evidence>